<dbReference type="Proteomes" id="UP000005101">
    <property type="component" value="Unassembled WGS sequence"/>
</dbReference>
<dbReference type="InterPro" id="IPR029062">
    <property type="entry name" value="Class_I_gatase-like"/>
</dbReference>
<dbReference type="InterPro" id="IPR050472">
    <property type="entry name" value="Anth_synth/Amidotransfase"/>
</dbReference>
<dbReference type="InterPro" id="IPR017926">
    <property type="entry name" value="GATASE"/>
</dbReference>
<dbReference type="PROSITE" id="PS51273">
    <property type="entry name" value="GATASE_TYPE_1"/>
    <property type="match status" value="1"/>
</dbReference>
<evidence type="ECO:0000313" key="4">
    <source>
        <dbReference type="EMBL" id="EFR53526.1"/>
    </source>
</evidence>
<dbReference type="Gene3D" id="3.40.50.880">
    <property type="match status" value="1"/>
</dbReference>
<dbReference type="SUPFAM" id="SSF52317">
    <property type="entry name" value="Class I glutamine amidotransferase-like"/>
    <property type="match status" value="1"/>
</dbReference>
<dbReference type="CDD" id="cd01743">
    <property type="entry name" value="GATase1_Anthranilate_Synthase"/>
    <property type="match status" value="1"/>
</dbReference>
<evidence type="ECO:0000259" key="3">
    <source>
        <dbReference type="Pfam" id="PF00117"/>
    </source>
</evidence>
<feature type="domain" description="Glutamine amidotransferase" evidence="3">
    <location>
        <begin position="40"/>
        <end position="222"/>
    </location>
</feature>
<keyword evidence="1 4" id="KW-0315">Glutamine amidotransferase</keyword>
<keyword evidence="5" id="KW-1185">Reference proteome</keyword>
<evidence type="ECO:0000313" key="5">
    <source>
        <dbReference type="Proteomes" id="UP000005101"/>
    </source>
</evidence>
<dbReference type="PANTHER" id="PTHR43418">
    <property type="entry name" value="MULTIFUNCTIONAL TRYPTOPHAN BIOSYNTHESIS PROTEIN-RELATED"/>
    <property type="match status" value="1"/>
</dbReference>
<sequence length="224" mass="25286">MSKKNSVYPVSSVVNPNSKTNKKTMNNKIDPLNRREEAILLLDNYDSFTYNLLHVVKELGATNIEVFRNDEISLEEVERFDKIILSPGPGIPEEAGLLLPIIRKYAPTKSILGVCLGHQAIGEAFGAALENLTEVYHGVQTPVNILKEDVLFKGLGHEIPVGRYHSWVVSREDFPECLEITAESREEQIMALRHRTYNVHGIQFHPESVLTPQGKEIIKNFLNQ</sequence>
<dbReference type="PRINTS" id="PR00097">
    <property type="entry name" value="ANTSNTHASEII"/>
</dbReference>
<reference evidence="4 5" key="1">
    <citation type="submission" date="2008-12" db="EMBL/GenBank/DDBJ databases">
        <title>Annotation of Bacteroides fragilis strain 3_1_12.</title>
        <authorList>
            <consortium name="The Broad Institute Genome Sequencing Platform"/>
            <person name="Ward D."/>
            <person name="Young S.K."/>
            <person name="Kodira C.D."/>
            <person name="Zeng Q."/>
            <person name="Koehrsen M."/>
            <person name="Alvarado L."/>
            <person name="Berlin A."/>
            <person name="Borenstein D."/>
            <person name="Chen Z."/>
            <person name="Engels R."/>
            <person name="Freedman E."/>
            <person name="Gellesch M."/>
            <person name="Goldberg J."/>
            <person name="Griggs A."/>
            <person name="Gujja S."/>
            <person name="Heiman D."/>
            <person name="Hepburn T."/>
            <person name="Howarth C."/>
            <person name="Jen D."/>
            <person name="Larson L."/>
            <person name="Lewis B."/>
            <person name="Mehta T."/>
            <person name="Park D."/>
            <person name="Pearson M."/>
            <person name="Roberts A."/>
            <person name="Saif S."/>
            <person name="Shea T."/>
            <person name="Shenoy N."/>
            <person name="Sisk P."/>
            <person name="Stolte C."/>
            <person name="Sykes S."/>
            <person name="Walk T."/>
            <person name="White J."/>
            <person name="Yandava C."/>
            <person name="Allen-Vercoe E."/>
            <person name="Strauss J."/>
            <person name="Ambrose C."/>
            <person name="Lander E."/>
            <person name="Nusbaum C."/>
            <person name="Galagan J."/>
            <person name="Birren B."/>
        </authorList>
    </citation>
    <scope>NUCLEOTIDE SEQUENCE [LARGE SCALE GENOMIC DNA]</scope>
    <source>
        <strain evidence="4 5">3_1_12</strain>
    </source>
</reference>
<evidence type="ECO:0000256" key="2">
    <source>
        <dbReference type="SAM" id="MobiDB-lite"/>
    </source>
</evidence>
<accession>A0ABN0BKR5</accession>
<proteinExistence type="predicted"/>
<evidence type="ECO:0000256" key="1">
    <source>
        <dbReference type="ARBA" id="ARBA00022962"/>
    </source>
</evidence>
<dbReference type="NCBIfam" id="TIGR00566">
    <property type="entry name" value="trpG_papA"/>
    <property type="match status" value="1"/>
</dbReference>
<dbReference type="InterPro" id="IPR006221">
    <property type="entry name" value="TrpG/PapA_dom"/>
</dbReference>
<dbReference type="Pfam" id="PF00117">
    <property type="entry name" value="GATase"/>
    <property type="match status" value="1"/>
</dbReference>
<dbReference type="PRINTS" id="PR00099">
    <property type="entry name" value="CPSGATASE"/>
</dbReference>
<dbReference type="EMBL" id="EQ973213">
    <property type="protein sequence ID" value="EFR53526.1"/>
    <property type="molecule type" value="Genomic_DNA"/>
</dbReference>
<name>A0ABN0BKR5_BACFG</name>
<dbReference type="PRINTS" id="PR00096">
    <property type="entry name" value="GATASE"/>
</dbReference>
<organism evidence="4 5">
    <name type="scientific">Bacteroides fragilis 3_1_12</name>
    <dbReference type="NCBI Taxonomy" id="457424"/>
    <lineage>
        <taxon>Bacteria</taxon>
        <taxon>Pseudomonadati</taxon>
        <taxon>Bacteroidota</taxon>
        <taxon>Bacteroidia</taxon>
        <taxon>Bacteroidales</taxon>
        <taxon>Bacteroidaceae</taxon>
        <taxon>Bacteroides</taxon>
    </lineage>
</organism>
<protein>
    <submittedName>
        <fullName evidence="4">Glutamine amidotransferase, class I</fullName>
    </submittedName>
</protein>
<gene>
    <name evidence="4" type="ORF">BFAG_02221</name>
</gene>
<feature type="region of interest" description="Disordered" evidence="2">
    <location>
        <begin position="1"/>
        <end position="27"/>
    </location>
</feature>
<dbReference type="PANTHER" id="PTHR43418:SF4">
    <property type="entry name" value="MULTIFUNCTIONAL TRYPTOPHAN BIOSYNTHESIS PROTEIN"/>
    <property type="match status" value="1"/>
</dbReference>